<evidence type="ECO:0000313" key="2">
    <source>
        <dbReference type="Proteomes" id="UP000031668"/>
    </source>
</evidence>
<gene>
    <name evidence="1" type="ORF">RF11_11641</name>
</gene>
<dbReference type="Proteomes" id="UP000031668">
    <property type="component" value="Unassembled WGS sequence"/>
</dbReference>
<sequence length="133" mass="15785">MTRAKSQEIKLLKGVNLVNLLFSVCRHFLSYTHRLNRKNIAAYILLAANKSIDDSVQSLYLATEEACDWRNFFRNICEYSNIRHFCTYQMRNRHKRNTQGNFSRTFIQIDECHLRRGRQANLERLLLGDRNST</sequence>
<protein>
    <submittedName>
        <fullName evidence="1">Uncharacterized protein</fullName>
    </submittedName>
</protein>
<accession>A0A0C2MNG6</accession>
<evidence type="ECO:0000313" key="1">
    <source>
        <dbReference type="EMBL" id="KII63156.1"/>
    </source>
</evidence>
<dbReference type="EMBL" id="JWZT01004769">
    <property type="protein sequence ID" value="KII63156.1"/>
    <property type="molecule type" value="Genomic_DNA"/>
</dbReference>
<proteinExistence type="predicted"/>
<reference evidence="1 2" key="1">
    <citation type="journal article" date="2014" name="Genome Biol. Evol.">
        <title>The genome of the myxosporean Thelohanellus kitauei shows adaptations to nutrient acquisition within its fish host.</title>
        <authorList>
            <person name="Yang Y."/>
            <person name="Xiong J."/>
            <person name="Zhou Z."/>
            <person name="Huo F."/>
            <person name="Miao W."/>
            <person name="Ran C."/>
            <person name="Liu Y."/>
            <person name="Zhang J."/>
            <person name="Feng J."/>
            <person name="Wang M."/>
            <person name="Wang M."/>
            <person name="Wang L."/>
            <person name="Yao B."/>
        </authorList>
    </citation>
    <scope>NUCLEOTIDE SEQUENCE [LARGE SCALE GENOMIC DNA]</scope>
    <source>
        <strain evidence="1">Wuqing</strain>
    </source>
</reference>
<keyword evidence="2" id="KW-1185">Reference proteome</keyword>
<comment type="caution">
    <text evidence="1">The sequence shown here is derived from an EMBL/GenBank/DDBJ whole genome shotgun (WGS) entry which is preliminary data.</text>
</comment>
<dbReference type="AlphaFoldDB" id="A0A0C2MNG6"/>
<organism evidence="1 2">
    <name type="scientific">Thelohanellus kitauei</name>
    <name type="common">Myxosporean</name>
    <dbReference type="NCBI Taxonomy" id="669202"/>
    <lineage>
        <taxon>Eukaryota</taxon>
        <taxon>Metazoa</taxon>
        <taxon>Cnidaria</taxon>
        <taxon>Myxozoa</taxon>
        <taxon>Myxosporea</taxon>
        <taxon>Bivalvulida</taxon>
        <taxon>Platysporina</taxon>
        <taxon>Myxobolidae</taxon>
        <taxon>Thelohanellus</taxon>
    </lineage>
</organism>
<name>A0A0C2MNG6_THEKT</name>